<comment type="caution">
    <text evidence="2">The sequence shown here is derived from an EMBL/GenBank/DDBJ whole genome shotgun (WGS) entry which is preliminary data.</text>
</comment>
<evidence type="ECO:0000313" key="2">
    <source>
        <dbReference type="EMBL" id="MBP2622456.1"/>
    </source>
</evidence>
<evidence type="ECO:0000259" key="1">
    <source>
        <dbReference type="PROSITE" id="PS51725"/>
    </source>
</evidence>
<dbReference type="Gene3D" id="3.30.70.100">
    <property type="match status" value="1"/>
</dbReference>
<proteinExistence type="predicted"/>
<keyword evidence="3" id="KW-1185">Reference proteome</keyword>
<dbReference type="Pfam" id="PF03992">
    <property type="entry name" value="ABM"/>
    <property type="match status" value="1"/>
</dbReference>
<feature type="domain" description="ABM" evidence="1">
    <location>
        <begin position="1"/>
        <end position="66"/>
    </location>
</feature>
<name>A0ABS5B0V1_9STRE</name>
<dbReference type="RefSeq" id="WP_209626373.1">
    <property type="nucleotide sequence ID" value="NZ_PRDG01000001.1"/>
</dbReference>
<dbReference type="SUPFAM" id="SSF54909">
    <property type="entry name" value="Dimeric alpha+beta barrel"/>
    <property type="match status" value="1"/>
</dbReference>
<dbReference type="Proteomes" id="UP001519296">
    <property type="component" value="Unassembled WGS sequence"/>
</dbReference>
<accession>A0ABS5B0V1</accession>
<organism evidence="2 3">
    <name type="scientific">Streptococcus oricebi</name>
    <dbReference type="NCBI Taxonomy" id="1547447"/>
    <lineage>
        <taxon>Bacteria</taxon>
        <taxon>Bacillati</taxon>
        <taxon>Bacillota</taxon>
        <taxon>Bacilli</taxon>
        <taxon>Lactobacillales</taxon>
        <taxon>Streptococcaceae</taxon>
        <taxon>Streptococcus</taxon>
    </lineage>
</organism>
<sequence>MKGLAGCYTYLISRNPEEANAVYVLEVWENKEAHQASPLLDHVRQLIEKAKPIIAGMNSQPDLNIIGGHLKFQTVFQSLWALEFCFSTEEVGDLCYNGEVRWLDAREFREG</sequence>
<protein>
    <recommendedName>
        <fullName evidence="1">ABM domain-containing protein</fullName>
    </recommendedName>
</protein>
<dbReference type="InterPro" id="IPR007138">
    <property type="entry name" value="ABM_dom"/>
</dbReference>
<gene>
    <name evidence="2" type="ORF">C4K46_00720</name>
</gene>
<dbReference type="EMBL" id="PRDG01000001">
    <property type="protein sequence ID" value="MBP2622456.1"/>
    <property type="molecule type" value="Genomic_DNA"/>
</dbReference>
<reference evidence="2 3" key="1">
    <citation type="submission" date="2018-02" db="EMBL/GenBank/DDBJ databases">
        <title>Draft genome sequence of Streptococcus oricebi CCUG 70868T type strain.</title>
        <authorList>
            <person name="Mendez V."/>
            <person name="Salva-Serra F."/>
            <person name="Jaen-Luchoro D."/>
            <person name="Gonzales-Siles L."/>
            <person name="Karlsson R."/>
            <person name="Engstrom-Jakobsson H."/>
            <person name="Busquets A."/>
            <person name="Gomila M."/>
            <person name="Pineiro-Iglesias B."/>
            <person name="Bennasar-Figueras A."/>
            <person name="Seeger M."/>
            <person name="Moore E."/>
        </authorList>
    </citation>
    <scope>NUCLEOTIDE SEQUENCE [LARGE SCALE GENOMIC DNA]</scope>
    <source>
        <strain evidence="2 3">CCUG 70868</strain>
    </source>
</reference>
<dbReference type="InterPro" id="IPR011008">
    <property type="entry name" value="Dimeric_a/b-barrel"/>
</dbReference>
<evidence type="ECO:0000313" key="3">
    <source>
        <dbReference type="Proteomes" id="UP001519296"/>
    </source>
</evidence>
<dbReference type="PROSITE" id="PS51725">
    <property type="entry name" value="ABM"/>
    <property type="match status" value="1"/>
</dbReference>